<name>A0A1I6B5C2_9BACI</name>
<dbReference type="InterPro" id="IPR036390">
    <property type="entry name" value="WH_DNA-bd_sf"/>
</dbReference>
<evidence type="ECO:0000256" key="2">
    <source>
        <dbReference type="ARBA" id="ARBA00023015"/>
    </source>
</evidence>
<dbReference type="SUPFAM" id="SSF46785">
    <property type="entry name" value="Winged helix' DNA-binding domain"/>
    <property type="match status" value="1"/>
</dbReference>
<dbReference type="Pfam" id="PF03466">
    <property type="entry name" value="LysR_substrate"/>
    <property type="match status" value="1"/>
</dbReference>
<evidence type="ECO:0000259" key="5">
    <source>
        <dbReference type="PROSITE" id="PS50931"/>
    </source>
</evidence>
<dbReference type="CDD" id="cd05466">
    <property type="entry name" value="PBP2_LTTR_substrate"/>
    <property type="match status" value="1"/>
</dbReference>
<dbReference type="PANTHER" id="PTHR30126:SF100">
    <property type="entry name" value="LYSR-FAMILY TRANSCRIPTIONAL REGULATOR"/>
    <property type="match status" value="1"/>
</dbReference>
<keyword evidence="3 6" id="KW-0238">DNA-binding</keyword>
<evidence type="ECO:0000256" key="3">
    <source>
        <dbReference type="ARBA" id="ARBA00023125"/>
    </source>
</evidence>
<protein>
    <submittedName>
        <fullName evidence="6">DNA-binding transcriptional regulator, LysR family</fullName>
    </submittedName>
</protein>
<keyword evidence="7" id="KW-1185">Reference proteome</keyword>
<accession>A0A1I6B5C2</accession>
<dbReference type="InterPro" id="IPR000847">
    <property type="entry name" value="LysR_HTH_N"/>
</dbReference>
<proteinExistence type="inferred from homology"/>
<dbReference type="PROSITE" id="PS50931">
    <property type="entry name" value="HTH_LYSR"/>
    <property type="match status" value="1"/>
</dbReference>
<gene>
    <name evidence="6" type="ORF">SAMN02745910_03285</name>
</gene>
<dbReference type="EMBL" id="FOXX01000008">
    <property type="protein sequence ID" value="SFQ76109.1"/>
    <property type="molecule type" value="Genomic_DNA"/>
</dbReference>
<dbReference type="GeneID" id="93711895"/>
<dbReference type="InterPro" id="IPR005119">
    <property type="entry name" value="LysR_subst-bd"/>
</dbReference>
<dbReference type="GO" id="GO:0003677">
    <property type="term" value="F:DNA binding"/>
    <property type="evidence" value="ECO:0007669"/>
    <property type="project" value="UniProtKB-KW"/>
</dbReference>
<evidence type="ECO:0000313" key="6">
    <source>
        <dbReference type="EMBL" id="SFQ76109.1"/>
    </source>
</evidence>
<reference evidence="6 7" key="1">
    <citation type="submission" date="2016-10" db="EMBL/GenBank/DDBJ databases">
        <authorList>
            <person name="Varghese N."/>
            <person name="Submissions S."/>
        </authorList>
    </citation>
    <scope>NUCLEOTIDE SEQUENCE [LARGE SCALE GENOMIC DNA]</scope>
    <source>
        <strain evidence="6 7">DSM 13796</strain>
    </source>
</reference>
<sequence>MEIRQLLTFRTIVDVGSYTNAAAKLGYTQSTITSHIQALEREIGGELFTYVKRELNLTSLGKELIPLADELLQTYNRIAQMKNHNTISGELKIAAPESLTISRLGPILREYSSKYPDVKIILSNGTCGKNQKDLMSGYVDVAFMIWPELELNDCIHHRLHKEEIVLITSPDKNQHFDYYKNKETTDFFVTNEKGCSYRSMFETYLTHHKLPKFQTMELWSLEAIKQSVISGLGFAVLPYVTVKNEVEQGLLNVMKHNEKFEPIYSHLLVKSKKWQAPAVEKFIELTLEAI</sequence>
<dbReference type="Pfam" id="PF00126">
    <property type="entry name" value="HTH_1"/>
    <property type="match status" value="1"/>
</dbReference>
<evidence type="ECO:0000256" key="1">
    <source>
        <dbReference type="ARBA" id="ARBA00009437"/>
    </source>
</evidence>
<dbReference type="InterPro" id="IPR036388">
    <property type="entry name" value="WH-like_DNA-bd_sf"/>
</dbReference>
<dbReference type="RefSeq" id="WP_061805583.1">
    <property type="nucleotide sequence ID" value="NZ_FOXX01000008.1"/>
</dbReference>
<comment type="similarity">
    <text evidence="1">Belongs to the LysR transcriptional regulatory family.</text>
</comment>
<keyword evidence="2" id="KW-0805">Transcription regulation</keyword>
<feature type="domain" description="HTH lysR-type" evidence="5">
    <location>
        <begin position="1"/>
        <end position="58"/>
    </location>
</feature>
<dbReference type="SUPFAM" id="SSF53850">
    <property type="entry name" value="Periplasmic binding protein-like II"/>
    <property type="match status" value="1"/>
</dbReference>
<dbReference type="Gene3D" id="1.10.10.10">
    <property type="entry name" value="Winged helix-like DNA-binding domain superfamily/Winged helix DNA-binding domain"/>
    <property type="match status" value="1"/>
</dbReference>
<dbReference type="Proteomes" id="UP000182762">
    <property type="component" value="Unassembled WGS sequence"/>
</dbReference>
<organism evidence="6 7">
    <name type="scientific">Priestia endophytica DSM 13796</name>
    <dbReference type="NCBI Taxonomy" id="1121089"/>
    <lineage>
        <taxon>Bacteria</taxon>
        <taxon>Bacillati</taxon>
        <taxon>Bacillota</taxon>
        <taxon>Bacilli</taxon>
        <taxon>Bacillales</taxon>
        <taxon>Bacillaceae</taxon>
        <taxon>Priestia</taxon>
    </lineage>
</organism>
<comment type="caution">
    <text evidence="6">The sequence shown here is derived from an EMBL/GenBank/DDBJ whole genome shotgun (WGS) entry which is preliminary data.</text>
</comment>
<dbReference type="Gene3D" id="3.40.190.290">
    <property type="match status" value="1"/>
</dbReference>
<keyword evidence="4" id="KW-0804">Transcription</keyword>
<evidence type="ECO:0000313" key="7">
    <source>
        <dbReference type="Proteomes" id="UP000182762"/>
    </source>
</evidence>
<dbReference type="PANTHER" id="PTHR30126">
    <property type="entry name" value="HTH-TYPE TRANSCRIPTIONAL REGULATOR"/>
    <property type="match status" value="1"/>
</dbReference>
<evidence type="ECO:0000256" key="4">
    <source>
        <dbReference type="ARBA" id="ARBA00023163"/>
    </source>
</evidence>